<dbReference type="InterPro" id="IPR010848">
    <property type="entry name" value="DUF1465"/>
</dbReference>
<dbReference type="HOGENOM" id="CLU_114005_0_0_5"/>
<dbReference type="InterPro" id="IPR038301">
    <property type="entry name" value="AraC-like_sf"/>
</dbReference>
<dbReference type="AlphaFoldDB" id="E0TBZ5"/>
<dbReference type="KEGG" id="pbr:PB2503_02047"/>
<reference evidence="2 3" key="2">
    <citation type="journal article" date="2011" name="J. Bacteriol.">
        <title>Complete genome sequence of strain HTCC2503T of Parvularcula bermudensis, the type species of the order "Parvularculales" in the class Alphaproteobacteria.</title>
        <authorList>
            <person name="Oh H.M."/>
            <person name="Kang I."/>
            <person name="Vergin K.L."/>
            <person name="Kang D."/>
            <person name="Rhee K.H."/>
            <person name="Giovannoni S.J."/>
            <person name="Cho J.C."/>
        </authorList>
    </citation>
    <scope>NUCLEOTIDE SEQUENCE [LARGE SCALE GENOMIC DNA]</scope>
    <source>
        <strain evidence="3">ATCC BAA-594 / HTCC2503 / KCTC 12087</strain>
    </source>
</reference>
<dbReference type="OrthoDB" id="9799531at2"/>
<reference evidence="3" key="1">
    <citation type="submission" date="2010-08" db="EMBL/GenBank/DDBJ databases">
        <title>Genome sequence of Parvularcula bermudensis HTCC2503.</title>
        <authorList>
            <person name="Kang D.-M."/>
            <person name="Oh H.-M."/>
            <person name="Cho J.-C."/>
        </authorList>
    </citation>
    <scope>NUCLEOTIDE SEQUENCE [LARGE SCALE GENOMIC DNA]</scope>
    <source>
        <strain evidence="3">ATCC BAA-594 / HTCC2503 / KCTC 12087</strain>
    </source>
</reference>
<dbReference type="EMBL" id="CP002156">
    <property type="protein sequence ID" value="ADM08488.1"/>
    <property type="molecule type" value="Genomic_DNA"/>
</dbReference>
<protein>
    <recommendedName>
        <fullName evidence="4">Regulator of CtrA degradation rcdA</fullName>
    </recommendedName>
</protein>
<keyword evidence="3" id="KW-1185">Reference proteome</keyword>
<dbReference type="Gene3D" id="1.10.8.930">
    <property type="entry name" value="Protein of unknown function DUF1465"/>
    <property type="match status" value="1"/>
</dbReference>
<dbReference type="RefSeq" id="WP_013299462.1">
    <property type="nucleotide sequence ID" value="NC_014414.1"/>
</dbReference>
<evidence type="ECO:0008006" key="4">
    <source>
        <dbReference type="Google" id="ProtNLM"/>
    </source>
</evidence>
<evidence type="ECO:0000313" key="3">
    <source>
        <dbReference type="Proteomes" id="UP000001302"/>
    </source>
</evidence>
<proteinExistence type="predicted"/>
<dbReference type="Proteomes" id="UP000001302">
    <property type="component" value="Chromosome"/>
</dbReference>
<accession>E0TBZ5</accession>
<name>E0TBZ5_PARBH</name>
<sequence length="180" mass="19739">MMTVIGADRATQEAGEGRLAPFVRSKVFTNLFAQGMELVEETAGYLDNTGRAAARELSREAQMTYAGVSMRLTTRLMQIASWLLVLRAVRDGEMSEDEAADEKYRVGPAEPGGKSATDVDVLPEELLELIAETDTLYTRIRRLDHDLFDDAAGRDSHAGDAQTRLAALQQAFGDRENSPS</sequence>
<dbReference type="Pfam" id="PF07323">
    <property type="entry name" value="DUF1465"/>
    <property type="match status" value="1"/>
</dbReference>
<dbReference type="STRING" id="314260.PB2503_02047"/>
<organism evidence="2 3">
    <name type="scientific">Parvularcula bermudensis (strain ATCC BAA-594 / HTCC2503 / KCTC 12087)</name>
    <dbReference type="NCBI Taxonomy" id="314260"/>
    <lineage>
        <taxon>Bacteria</taxon>
        <taxon>Pseudomonadati</taxon>
        <taxon>Pseudomonadota</taxon>
        <taxon>Alphaproteobacteria</taxon>
        <taxon>Parvularculales</taxon>
        <taxon>Parvularculaceae</taxon>
        <taxon>Parvularcula</taxon>
    </lineage>
</organism>
<evidence type="ECO:0000313" key="2">
    <source>
        <dbReference type="EMBL" id="ADM08488.1"/>
    </source>
</evidence>
<dbReference type="eggNOG" id="COG5317">
    <property type="taxonomic scope" value="Bacteria"/>
</dbReference>
<gene>
    <name evidence="2" type="ordered locus">PB2503_02047</name>
</gene>
<evidence type="ECO:0000256" key="1">
    <source>
        <dbReference type="SAM" id="MobiDB-lite"/>
    </source>
</evidence>
<feature type="region of interest" description="Disordered" evidence="1">
    <location>
        <begin position="97"/>
        <end position="117"/>
    </location>
</feature>